<protein>
    <submittedName>
        <fullName evidence="2">Methyltransferase domain-containing protein</fullName>
    </submittedName>
</protein>
<dbReference type="Pfam" id="PF08241">
    <property type="entry name" value="Methyltransf_11"/>
    <property type="match status" value="1"/>
</dbReference>
<dbReference type="RefSeq" id="WP_093536342.1">
    <property type="nucleotide sequence ID" value="NZ_FOXU01000002.1"/>
</dbReference>
<dbReference type="AlphaFoldDB" id="A0A1I5Y085"/>
<proteinExistence type="predicted"/>
<feature type="domain" description="Methyltransferase type 11" evidence="1">
    <location>
        <begin position="49"/>
        <end position="141"/>
    </location>
</feature>
<keyword evidence="3" id="KW-1185">Reference proteome</keyword>
<dbReference type="OrthoDB" id="9791837at2"/>
<organism evidence="2 3">
    <name type="scientific">Psychrobacillus psychrotolerans</name>
    <dbReference type="NCBI Taxonomy" id="126156"/>
    <lineage>
        <taxon>Bacteria</taxon>
        <taxon>Bacillati</taxon>
        <taxon>Bacillota</taxon>
        <taxon>Bacilli</taxon>
        <taxon>Bacillales</taxon>
        <taxon>Bacillaceae</taxon>
        <taxon>Psychrobacillus</taxon>
    </lineage>
</organism>
<dbReference type="Gene3D" id="3.40.50.150">
    <property type="entry name" value="Vaccinia Virus protein VP39"/>
    <property type="match status" value="1"/>
</dbReference>
<keyword evidence="2" id="KW-0489">Methyltransferase</keyword>
<gene>
    <name evidence="2" type="ORF">SAMN05421670_1818</name>
</gene>
<dbReference type="CDD" id="cd02440">
    <property type="entry name" value="AdoMet_MTases"/>
    <property type="match status" value="1"/>
</dbReference>
<evidence type="ECO:0000259" key="1">
    <source>
        <dbReference type="Pfam" id="PF08241"/>
    </source>
</evidence>
<dbReference type="Proteomes" id="UP000198734">
    <property type="component" value="Unassembled WGS sequence"/>
</dbReference>
<dbReference type="PANTHER" id="PTHR43861:SF1">
    <property type="entry name" value="TRANS-ACONITATE 2-METHYLTRANSFERASE"/>
    <property type="match status" value="1"/>
</dbReference>
<dbReference type="InterPro" id="IPR013216">
    <property type="entry name" value="Methyltransf_11"/>
</dbReference>
<keyword evidence="2" id="KW-0808">Transferase</keyword>
<dbReference type="EMBL" id="FOXU01000002">
    <property type="protein sequence ID" value="SFQ37530.1"/>
    <property type="molecule type" value="Genomic_DNA"/>
</dbReference>
<reference evidence="3" key="1">
    <citation type="submission" date="2016-10" db="EMBL/GenBank/DDBJ databases">
        <authorList>
            <person name="Varghese N."/>
            <person name="Submissions S."/>
        </authorList>
    </citation>
    <scope>NUCLEOTIDE SEQUENCE [LARGE SCALE GENOMIC DNA]</scope>
    <source>
        <strain evidence="3">DSM 11706</strain>
    </source>
</reference>
<dbReference type="STRING" id="126156.SAMN05421670_1818"/>
<dbReference type="SUPFAM" id="SSF53335">
    <property type="entry name" value="S-adenosyl-L-methionine-dependent methyltransferases"/>
    <property type="match status" value="1"/>
</dbReference>
<dbReference type="PANTHER" id="PTHR43861">
    <property type="entry name" value="TRANS-ACONITATE 2-METHYLTRANSFERASE-RELATED"/>
    <property type="match status" value="1"/>
</dbReference>
<dbReference type="GO" id="GO:0008757">
    <property type="term" value="F:S-adenosylmethionine-dependent methyltransferase activity"/>
    <property type="evidence" value="ECO:0007669"/>
    <property type="project" value="InterPro"/>
</dbReference>
<dbReference type="InterPro" id="IPR029063">
    <property type="entry name" value="SAM-dependent_MTases_sf"/>
</dbReference>
<name>A0A1I5Y085_9BACI</name>
<accession>A0A1I5Y085</accession>
<evidence type="ECO:0000313" key="2">
    <source>
        <dbReference type="EMBL" id="SFQ37530.1"/>
    </source>
</evidence>
<evidence type="ECO:0000313" key="3">
    <source>
        <dbReference type="Proteomes" id="UP000198734"/>
    </source>
</evidence>
<sequence length="236" mass="27459">MNNRVIETYNQLANDYEHNVDKGSLFNTEYERPAMMKLLPTDLKNKQILDAGCAAGWYTEQLVNFGAEVTATDISPKMVEATKRRVGENAKVLCLDLGEKLPFEDETFDVIISSLVLHYIKDWSKTFSEFQRILKPNGKLLYSVHHPFMDIKLSVNGDYFSKELIIDQWKREGKLIEVPFYRRPLNEIVNVTAAYFTLEKLIEPQPTKAFEEKKPEKYKNLMKNAHFMIVKARKEN</sequence>
<dbReference type="GO" id="GO:0032259">
    <property type="term" value="P:methylation"/>
    <property type="evidence" value="ECO:0007669"/>
    <property type="project" value="UniProtKB-KW"/>
</dbReference>